<dbReference type="AlphaFoldDB" id="A0A163M291"/>
<protein>
    <submittedName>
        <fullName evidence="10">Uncharacterized protein</fullName>
    </submittedName>
</protein>
<dbReference type="Proteomes" id="UP000078561">
    <property type="component" value="Unassembled WGS sequence"/>
</dbReference>
<dbReference type="OrthoDB" id="190098at2759"/>
<dbReference type="FunFam" id="3.40.50.12160:FF:000003">
    <property type="entry name" value="CDK5 regulatory subunit-associated protein 1"/>
    <property type="match status" value="1"/>
</dbReference>
<evidence type="ECO:0000313" key="10">
    <source>
        <dbReference type="EMBL" id="SAM00608.1"/>
    </source>
</evidence>
<dbReference type="GO" id="GO:0035597">
    <property type="term" value="F:tRNA-2-methylthio-N(6)-dimethylallyladenosine(37) synthase activity"/>
    <property type="evidence" value="ECO:0007669"/>
    <property type="project" value="TreeGrafter"/>
</dbReference>
<evidence type="ECO:0000256" key="7">
    <source>
        <dbReference type="ARBA" id="ARBA00023014"/>
    </source>
</evidence>
<dbReference type="GO" id="GO:0060255">
    <property type="term" value="P:regulation of macromolecule metabolic process"/>
    <property type="evidence" value="ECO:0007669"/>
    <property type="project" value="UniProtKB-ARBA"/>
</dbReference>
<dbReference type="InterPro" id="IPR006638">
    <property type="entry name" value="Elp3/MiaA/NifB-like_rSAM"/>
</dbReference>
<dbReference type="NCBIfam" id="TIGR00089">
    <property type="entry name" value="MiaB/RimO family radical SAM methylthiotransferase"/>
    <property type="match status" value="1"/>
</dbReference>
<dbReference type="Gene3D" id="3.80.30.20">
    <property type="entry name" value="tm_1862 like domain"/>
    <property type="match status" value="1"/>
</dbReference>
<dbReference type="GO" id="GO:0046872">
    <property type="term" value="F:metal ion binding"/>
    <property type="evidence" value="ECO:0007669"/>
    <property type="project" value="UniProtKB-KW"/>
</dbReference>
<dbReference type="GO" id="GO:0051539">
    <property type="term" value="F:4 iron, 4 sulfur cluster binding"/>
    <property type="evidence" value="ECO:0007669"/>
    <property type="project" value="UniProtKB-KW"/>
</dbReference>
<keyword evidence="4" id="KW-0949">S-adenosyl-L-methionine</keyword>
<proteinExistence type="inferred from homology"/>
<evidence type="ECO:0000313" key="11">
    <source>
        <dbReference type="Proteomes" id="UP000078561"/>
    </source>
</evidence>
<dbReference type="InterPro" id="IPR038135">
    <property type="entry name" value="Methylthiotransferase_N_sf"/>
</dbReference>
<dbReference type="SMART" id="SM00729">
    <property type="entry name" value="Elp3"/>
    <property type="match status" value="1"/>
</dbReference>
<evidence type="ECO:0000256" key="1">
    <source>
        <dbReference type="ARBA" id="ARBA00001966"/>
    </source>
</evidence>
<dbReference type="GO" id="GO:0005739">
    <property type="term" value="C:mitochondrion"/>
    <property type="evidence" value="ECO:0007669"/>
    <property type="project" value="TreeGrafter"/>
</dbReference>
<dbReference type="Pfam" id="PF04055">
    <property type="entry name" value="Radical_SAM"/>
    <property type="match status" value="1"/>
</dbReference>
<dbReference type="OMA" id="CEHFHIP"/>
<dbReference type="PROSITE" id="PS01278">
    <property type="entry name" value="MTTASE_RADICAL"/>
    <property type="match status" value="1"/>
</dbReference>
<evidence type="ECO:0000256" key="4">
    <source>
        <dbReference type="ARBA" id="ARBA00022691"/>
    </source>
</evidence>
<dbReference type="SFLD" id="SFLDS00029">
    <property type="entry name" value="Radical_SAM"/>
    <property type="match status" value="1"/>
</dbReference>
<dbReference type="EMBL" id="LT553327">
    <property type="protein sequence ID" value="SAM00608.1"/>
    <property type="molecule type" value="Genomic_DNA"/>
</dbReference>
<dbReference type="SUPFAM" id="SSF102114">
    <property type="entry name" value="Radical SAM enzymes"/>
    <property type="match status" value="1"/>
</dbReference>
<evidence type="ECO:0000259" key="8">
    <source>
        <dbReference type="PROSITE" id="PS51449"/>
    </source>
</evidence>
<dbReference type="Gene3D" id="3.40.50.12160">
    <property type="entry name" value="Methylthiotransferase, N-terminal domain"/>
    <property type="match status" value="1"/>
</dbReference>
<gene>
    <name evidence="10" type="primary">ABSGL_06323.1 scaffold 8126</name>
</gene>
<dbReference type="PANTHER" id="PTHR43020">
    <property type="entry name" value="CDK5 REGULATORY SUBUNIT-ASSOCIATED PROTEIN 1"/>
    <property type="match status" value="1"/>
</dbReference>
<dbReference type="InterPro" id="IPR020612">
    <property type="entry name" value="Methylthiotransferase_CS"/>
</dbReference>
<dbReference type="PROSITE" id="PS51449">
    <property type="entry name" value="MTTASE_N"/>
    <property type="match status" value="1"/>
</dbReference>
<name>A0A163M291_ABSGL</name>
<evidence type="ECO:0000256" key="2">
    <source>
        <dbReference type="ARBA" id="ARBA00009815"/>
    </source>
</evidence>
<keyword evidence="3" id="KW-0004">4Fe-4S</keyword>
<evidence type="ECO:0000259" key="9">
    <source>
        <dbReference type="PROSITE" id="PS51918"/>
    </source>
</evidence>
<reference evidence="10" key="1">
    <citation type="submission" date="2016-04" db="EMBL/GenBank/DDBJ databases">
        <authorList>
            <person name="Evans L.H."/>
            <person name="Alamgir A."/>
            <person name="Owens N."/>
            <person name="Weber N.D."/>
            <person name="Virtaneva K."/>
            <person name="Barbian K."/>
            <person name="Babar A."/>
            <person name="Rosenke K."/>
        </authorList>
    </citation>
    <scope>NUCLEOTIDE SEQUENCE [LARGE SCALE GENOMIC DNA]</scope>
    <source>
        <strain evidence="10">CBS 101.48</strain>
    </source>
</reference>
<dbReference type="InterPro" id="IPR023404">
    <property type="entry name" value="rSAM_horseshoe"/>
</dbReference>
<dbReference type="InterPro" id="IPR058240">
    <property type="entry name" value="rSAM_sf"/>
</dbReference>
<comment type="similarity">
    <text evidence="2">Belongs to the methylthiotransferase family. MiaB subfamily.</text>
</comment>
<comment type="cofactor">
    <cofactor evidence="1">
        <name>[4Fe-4S] cluster</name>
        <dbReference type="ChEBI" id="CHEBI:49883"/>
    </cofactor>
</comment>
<dbReference type="InterPro" id="IPR007197">
    <property type="entry name" value="rSAM"/>
</dbReference>
<evidence type="ECO:0000256" key="5">
    <source>
        <dbReference type="ARBA" id="ARBA00022723"/>
    </source>
</evidence>
<dbReference type="InterPro" id="IPR005839">
    <property type="entry name" value="Methylthiotransferase"/>
</dbReference>
<dbReference type="GO" id="GO:0005829">
    <property type="term" value="C:cytosol"/>
    <property type="evidence" value="ECO:0007669"/>
    <property type="project" value="TreeGrafter"/>
</dbReference>
<evidence type="ECO:0000256" key="3">
    <source>
        <dbReference type="ARBA" id="ARBA00022485"/>
    </source>
</evidence>
<dbReference type="STRING" id="4829.A0A163M291"/>
<dbReference type="InterPro" id="IPR013848">
    <property type="entry name" value="Methylthiotransferase_N"/>
</dbReference>
<dbReference type="CDD" id="cd01335">
    <property type="entry name" value="Radical_SAM"/>
    <property type="match status" value="1"/>
</dbReference>
<dbReference type="SFLD" id="SFLDG01061">
    <property type="entry name" value="methylthiotransferase"/>
    <property type="match status" value="1"/>
</dbReference>
<keyword evidence="5" id="KW-0479">Metal-binding</keyword>
<sequence>MLSARSKCLHIKGISSVSGSLRFRSGGQRRCMTTNSINATRISTTSVSQQQPDQADSLTKKNFKNHKRRLVFDNRTLSFQDFLSQQQVIPSVDTTGVHPDHVPYLPTMHSLLGQGAKYFIEVYGCQILTSSFTKCAIRESAETRIWERLKYLRHYRTKLNSDTPPLIGVLGCMAERLKTKILDGRLADIVCGPDGYRSIPHLISLATTEYQNGVANVILSADETYTDIMPVRLDQNNVSGWISIMRGCNNMCSFCIVPFTRGIERSRPIDSIVDEMRFLSEQGVKEVTLLGQNVNSYRDTSESKYFMNEGNTIGSGLSNDGFKTIYKTKEGGRRFTELLDKISLVDPTMRVRFTSPHPKNFPTELLHLIAERPNLCKSIHMPIQSGSNTVLERMRRGYTREAYLRLVEEMRSIIPNVWISSDFITGFCDETEQEHRDTISLMETVQYDMAYMFAYSMREKTHAHRRYQDNVDPAVKSRRLAEIISTFHETAARKNKALIGTEQVVLIDADSSKTKRGVTTRLSGKTDGGHKLFIIEEDGQAVSKLSVEKGDLI</sequence>
<keyword evidence="7" id="KW-0411">Iron-sulfur</keyword>
<dbReference type="PANTHER" id="PTHR43020:SF2">
    <property type="entry name" value="MITOCHONDRIAL TRNA METHYLTHIOTRANSFERASE CDK5RAP1"/>
    <property type="match status" value="1"/>
</dbReference>
<feature type="domain" description="MTTase N-terminal" evidence="8">
    <location>
        <begin position="135"/>
        <end position="208"/>
    </location>
</feature>
<accession>A0A163M291</accession>
<feature type="domain" description="Radical SAM core" evidence="9">
    <location>
        <begin position="234"/>
        <end position="493"/>
    </location>
</feature>
<dbReference type="FunFam" id="3.80.30.20:FF:000003">
    <property type="entry name" value="CDK5 regulatory subunit-associated protein 1"/>
    <property type="match status" value="1"/>
</dbReference>
<evidence type="ECO:0000256" key="6">
    <source>
        <dbReference type="ARBA" id="ARBA00023004"/>
    </source>
</evidence>
<organism evidence="10">
    <name type="scientific">Absidia glauca</name>
    <name type="common">Pin mould</name>
    <dbReference type="NCBI Taxonomy" id="4829"/>
    <lineage>
        <taxon>Eukaryota</taxon>
        <taxon>Fungi</taxon>
        <taxon>Fungi incertae sedis</taxon>
        <taxon>Mucoromycota</taxon>
        <taxon>Mucoromycotina</taxon>
        <taxon>Mucoromycetes</taxon>
        <taxon>Mucorales</taxon>
        <taxon>Cunninghamellaceae</taxon>
        <taxon>Absidia</taxon>
    </lineage>
</organism>
<dbReference type="PROSITE" id="PS51918">
    <property type="entry name" value="RADICAL_SAM"/>
    <property type="match status" value="1"/>
</dbReference>
<keyword evidence="11" id="KW-1185">Reference proteome</keyword>
<dbReference type="SFLD" id="SFLDG01082">
    <property type="entry name" value="B12-binding_domain_containing"/>
    <property type="match status" value="1"/>
</dbReference>
<dbReference type="InParanoid" id="A0A163M291"/>
<dbReference type="GO" id="GO:0080090">
    <property type="term" value="P:regulation of primary metabolic process"/>
    <property type="evidence" value="ECO:0007669"/>
    <property type="project" value="UniProtKB-ARBA"/>
</dbReference>
<keyword evidence="6" id="KW-0408">Iron</keyword>
<dbReference type="SFLD" id="SFLDF00413">
    <property type="entry name" value="CDK5RAP1"/>
    <property type="match status" value="1"/>
</dbReference>